<dbReference type="InterPro" id="IPR000847">
    <property type="entry name" value="LysR_HTH_N"/>
</dbReference>
<dbReference type="InterPro" id="IPR036390">
    <property type="entry name" value="WH_DNA-bd_sf"/>
</dbReference>
<keyword evidence="3" id="KW-0238">DNA-binding</keyword>
<organism evidence="6 7">
    <name type="scientific">Candidatus Muproteobacteria bacterium RBG_16_65_34</name>
    <dbReference type="NCBI Taxonomy" id="1817760"/>
    <lineage>
        <taxon>Bacteria</taxon>
        <taxon>Pseudomonadati</taxon>
        <taxon>Pseudomonadota</taxon>
        <taxon>Candidatus Muproteobacteria</taxon>
    </lineage>
</organism>
<dbReference type="PROSITE" id="PS50931">
    <property type="entry name" value="HTH_LYSR"/>
    <property type="match status" value="1"/>
</dbReference>
<dbReference type="GO" id="GO:0003700">
    <property type="term" value="F:DNA-binding transcription factor activity"/>
    <property type="evidence" value="ECO:0007669"/>
    <property type="project" value="InterPro"/>
</dbReference>
<comment type="caution">
    <text evidence="6">The sequence shown here is derived from an EMBL/GenBank/DDBJ whole genome shotgun (WGS) entry which is preliminary data.</text>
</comment>
<dbReference type="PANTHER" id="PTHR30126">
    <property type="entry name" value="HTH-TYPE TRANSCRIPTIONAL REGULATOR"/>
    <property type="match status" value="1"/>
</dbReference>
<keyword evidence="4" id="KW-0804">Transcription</keyword>
<dbReference type="GO" id="GO:0019344">
    <property type="term" value="P:cysteine biosynthetic process"/>
    <property type="evidence" value="ECO:0007669"/>
    <property type="project" value="TreeGrafter"/>
</dbReference>
<dbReference type="STRING" id="1817760.A2151_02860"/>
<feature type="domain" description="HTH lysR-type" evidence="5">
    <location>
        <begin position="1"/>
        <end position="60"/>
    </location>
</feature>
<dbReference type="NCBIfam" id="NF009326">
    <property type="entry name" value="PRK12681.1"/>
    <property type="match status" value="1"/>
</dbReference>
<dbReference type="CDD" id="cd08413">
    <property type="entry name" value="PBP2_CysB_like"/>
    <property type="match status" value="1"/>
</dbReference>
<evidence type="ECO:0000256" key="1">
    <source>
        <dbReference type="ARBA" id="ARBA00009437"/>
    </source>
</evidence>
<dbReference type="InterPro" id="IPR036388">
    <property type="entry name" value="WH-like_DNA-bd_sf"/>
</dbReference>
<dbReference type="InterPro" id="IPR037423">
    <property type="entry name" value="CysB_PBP2"/>
</dbReference>
<dbReference type="PANTHER" id="PTHR30126:SF6">
    <property type="entry name" value="HTH-TYPE TRANSCRIPTIONAL REGULATOR CYSB-RELATED"/>
    <property type="match status" value="1"/>
</dbReference>
<gene>
    <name evidence="6" type="primary">cysB</name>
    <name evidence="6" type="ORF">A2151_02860</name>
</gene>
<evidence type="ECO:0000256" key="2">
    <source>
        <dbReference type="ARBA" id="ARBA00023015"/>
    </source>
</evidence>
<dbReference type="EMBL" id="MFSU01000037">
    <property type="protein sequence ID" value="OGI48110.1"/>
    <property type="molecule type" value="Genomic_DNA"/>
</dbReference>
<evidence type="ECO:0000313" key="6">
    <source>
        <dbReference type="EMBL" id="OGI48110.1"/>
    </source>
</evidence>
<dbReference type="Pfam" id="PF03466">
    <property type="entry name" value="LysR_substrate"/>
    <property type="match status" value="1"/>
</dbReference>
<keyword evidence="2" id="KW-0805">Transcription regulation</keyword>
<accession>A0A1F6TSM0</accession>
<dbReference type="Gene3D" id="3.40.190.10">
    <property type="entry name" value="Periplasmic binding protein-like II"/>
    <property type="match status" value="2"/>
</dbReference>
<comment type="similarity">
    <text evidence="1">Belongs to the LysR transcriptional regulatory family.</text>
</comment>
<evidence type="ECO:0000256" key="3">
    <source>
        <dbReference type="ARBA" id="ARBA00023125"/>
    </source>
</evidence>
<dbReference type="AlphaFoldDB" id="A0A1F6TSM0"/>
<evidence type="ECO:0000256" key="4">
    <source>
        <dbReference type="ARBA" id="ARBA00023163"/>
    </source>
</evidence>
<protein>
    <submittedName>
        <fullName evidence="6">Transcriptional regulator CysB</fullName>
    </submittedName>
</protein>
<dbReference type="SUPFAM" id="SSF46785">
    <property type="entry name" value="Winged helix' DNA-binding domain"/>
    <property type="match status" value="1"/>
</dbReference>
<dbReference type="Gene3D" id="1.10.10.10">
    <property type="entry name" value="Winged helix-like DNA-binding domain superfamily/Winged helix DNA-binding domain"/>
    <property type="match status" value="1"/>
</dbReference>
<dbReference type="SUPFAM" id="SSF53850">
    <property type="entry name" value="Periplasmic binding protein-like II"/>
    <property type="match status" value="1"/>
</dbReference>
<dbReference type="PRINTS" id="PR00039">
    <property type="entry name" value="HTHLYSR"/>
</dbReference>
<dbReference type="NCBIfam" id="NF009327">
    <property type="entry name" value="PRK12684.1"/>
    <property type="match status" value="1"/>
</dbReference>
<name>A0A1F6TSM0_9PROT</name>
<proteinExistence type="inferred from homology"/>
<dbReference type="GO" id="GO:0000976">
    <property type="term" value="F:transcription cis-regulatory region binding"/>
    <property type="evidence" value="ECO:0007669"/>
    <property type="project" value="TreeGrafter"/>
</dbReference>
<evidence type="ECO:0000313" key="7">
    <source>
        <dbReference type="Proteomes" id="UP000178885"/>
    </source>
</evidence>
<dbReference type="Pfam" id="PF00126">
    <property type="entry name" value="HTH_1"/>
    <property type="match status" value="1"/>
</dbReference>
<dbReference type="InterPro" id="IPR005119">
    <property type="entry name" value="LysR_subst-bd"/>
</dbReference>
<dbReference type="FunFam" id="1.10.10.10:FF:000001">
    <property type="entry name" value="LysR family transcriptional regulator"/>
    <property type="match status" value="1"/>
</dbReference>
<dbReference type="Proteomes" id="UP000178885">
    <property type="component" value="Unassembled WGS sequence"/>
</dbReference>
<evidence type="ECO:0000259" key="5">
    <source>
        <dbReference type="PROSITE" id="PS50931"/>
    </source>
</evidence>
<reference evidence="6 7" key="1">
    <citation type="journal article" date="2016" name="Nat. Commun.">
        <title>Thousands of microbial genomes shed light on interconnected biogeochemical processes in an aquifer system.</title>
        <authorList>
            <person name="Anantharaman K."/>
            <person name="Brown C.T."/>
            <person name="Hug L.A."/>
            <person name="Sharon I."/>
            <person name="Castelle C.J."/>
            <person name="Probst A.J."/>
            <person name="Thomas B.C."/>
            <person name="Singh A."/>
            <person name="Wilkins M.J."/>
            <person name="Karaoz U."/>
            <person name="Brodie E.L."/>
            <person name="Williams K.H."/>
            <person name="Hubbard S.S."/>
            <person name="Banfield J.F."/>
        </authorList>
    </citation>
    <scope>NUCLEOTIDE SEQUENCE [LARGE SCALE GENOMIC DNA]</scope>
</reference>
<sequence>MKFQQLRYISTVARRGLKVSDAAQRLHTTQPGVSKQIRMLEEELGVDIFQRNGKRLVEITEAGKIILGMTETVLQGLANIKQVAADFADEAKGSLIIATTHTQARYALPPAVKSFTERYPGVRLRLHQGNPTQISEQVVAGQADIGIATEKIASYGELVAMPCYQWNRCVVALPGHPVLEHKPLTLEEIAKYPIITYDFAFAGRTHFNRTFEERGLRPNVVLTAIDSDVIKTYVELGLGIGVLANMAFNPERDTTLRAVDVSDLFEPSTTYLAVRRSAYLRGYVYAFIEMFAPHLTRKRVEAAMHAATI</sequence>